<dbReference type="SUPFAM" id="SSF52540">
    <property type="entry name" value="P-loop containing nucleoside triphosphate hydrolases"/>
    <property type="match status" value="1"/>
</dbReference>
<organism evidence="2 3">
    <name type="scientific">Zea mays</name>
    <name type="common">Maize</name>
    <dbReference type="NCBI Taxonomy" id="4577"/>
    <lineage>
        <taxon>Eukaryota</taxon>
        <taxon>Viridiplantae</taxon>
        <taxon>Streptophyta</taxon>
        <taxon>Embryophyta</taxon>
        <taxon>Tracheophyta</taxon>
        <taxon>Spermatophyta</taxon>
        <taxon>Magnoliopsida</taxon>
        <taxon>Liliopsida</taxon>
        <taxon>Poales</taxon>
        <taxon>Poaceae</taxon>
        <taxon>PACMAD clade</taxon>
        <taxon>Panicoideae</taxon>
        <taxon>Andropogonodae</taxon>
        <taxon>Andropogoneae</taxon>
        <taxon>Tripsacinae</taxon>
        <taxon>Zea</taxon>
    </lineage>
</organism>
<dbReference type="AlphaFoldDB" id="A0A3L6DWE2"/>
<gene>
    <name evidence="2" type="primary">pif1_98</name>
    <name evidence="2" type="ORF">Zm00014a_012333</name>
</gene>
<evidence type="ECO:0000259" key="1">
    <source>
        <dbReference type="Pfam" id="PF21530"/>
    </source>
</evidence>
<keyword evidence="2" id="KW-0067">ATP-binding</keyword>
<feature type="domain" description="DNA helicase Pif1-like 2B" evidence="1">
    <location>
        <begin position="136"/>
        <end position="181"/>
    </location>
</feature>
<protein>
    <submittedName>
        <fullName evidence="2">ATP-dependent DNA helicase PIF1</fullName>
    </submittedName>
</protein>
<evidence type="ECO:0000313" key="3">
    <source>
        <dbReference type="Proteomes" id="UP000251960"/>
    </source>
</evidence>
<dbReference type="Proteomes" id="UP000251960">
    <property type="component" value="Chromosome 8"/>
</dbReference>
<keyword evidence="2" id="KW-0547">Nucleotide-binding</keyword>
<dbReference type="InterPro" id="IPR049163">
    <property type="entry name" value="Pif1-like_2B_dom"/>
</dbReference>
<evidence type="ECO:0000313" key="2">
    <source>
        <dbReference type="EMBL" id="PWZ11941.1"/>
    </source>
</evidence>
<keyword evidence="2" id="KW-0347">Helicase</keyword>
<comment type="caution">
    <text evidence="2">The sequence shown here is derived from an EMBL/GenBank/DDBJ whole genome shotgun (WGS) entry which is preliminary data.</text>
</comment>
<reference evidence="2 3" key="1">
    <citation type="journal article" date="2018" name="Nat. Genet.">
        <title>Extensive intraspecific gene order and gene structural variations between Mo17 and other maize genomes.</title>
        <authorList>
            <person name="Sun S."/>
            <person name="Zhou Y."/>
            <person name="Chen J."/>
            <person name="Shi J."/>
            <person name="Zhao H."/>
            <person name="Zhao H."/>
            <person name="Song W."/>
            <person name="Zhang M."/>
            <person name="Cui Y."/>
            <person name="Dong X."/>
            <person name="Liu H."/>
            <person name="Ma X."/>
            <person name="Jiao Y."/>
            <person name="Wang B."/>
            <person name="Wei X."/>
            <person name="Stein J.C."/>
            <person name="Glaubitz J.C."/>
            <person name="Lu F."/>
            <person name="Yu G."/>
            <person name="Liang C."/>
            <person name="Fengler K."/>
            <person name="Li B."/>
            <person name="Rafalski A."/>
            <person name="Schnable P.S."/>
            <person name="Ware D.H."/>
            <person name="Buckler E.S."/>
            <person name="Lai J."/>
        </authorList>
    </citation>
    <scope>NUCLEOTIDE SEQUENCE [LARGE SCALE GENOMIC DNA]</scope>
    <source>
        <strain evidence="3">cv. Missouri 17</strain>
        <tissue evidence="2">Seedling</tissue>
    </source>
</reference>
<keyword evidence="2" id="KW-0378">Hydrolase</keyword>
<name>A0A3L6DWE2_MAIZE</name>
<dbReference type="PANTHER" id="PTHR23274">
    <property type="entry name" value="DNA HELICASE-RELATED"/>
    <property type="match status" value="1"/>
</dbReference>
<proteinExistence type="predicted"/>
<accession>A0A3L6DWE2</accession>
<dbReference type="CDD" id="cd18809">
    <property type="entry name" value="SF1_C_RecD"/>
    <property type="match status" value="1"/>
</dbReference>
<sequence length="288" mass="32902">MRLSSPSLLQENREELSQFSKWMINIGEGKIHATSREGEDEPTWIQIPEEFLLMPQGGKTACIVEKVYEDLQTNYMDLKYLKDRAILTPTNDVVDSINDYIASLIPEQTKEYLRCDKVIKAPNTHDSYDLLYPVKLLNTLNGNNFPKHRIVLKKGTLVMLLRNLNQSEGLCNGTRLLITSLGDKVIEGQIMTCTHKSKIVLIPRVSLTLKNTKWPFVLQRRQYPIKVCYAMTINKSQGQTLSKVGVYLKKPIFTHGQLYVAISRATSKRVFLFSLKMNQAIAVLRPET</sequence>
<dbReference type="GO" id="GO:0004386">
    <property type="term" value="F:helicase activity"/>
    <property type="evidence" value="ECO:0007669"/>
    <property type="project" value="UniProtKB-KW"/>
</dbReference>
<dbReference type="InterPro" id="IPR027417">
    <property type="entry name" value="P-loop_NTPase"/>
</dbReference>
<dbReference type="Pfam" id="PF21530">
    <property type="entry name" value="Pif1_2B_dom"/>
    <property type="match status" value="1"/>
</dbReference>
<dbReference type="Gene3D" id="3.40.50.300">
    <property type="entry name" value="P-loop containing nucleotide triphosphate hydrolases"/>
    <property type="match status" value="1"/>
</dbReference>
<dbReference type="EMBL" id="NCVQ01000009">
    <property type="protein sequence ID" value="PWZ11941.1"/>
    <property type="molecule type" value="Genomic_DNA"/>
</dbReference>
<dbReference type="PANTHER" id="PTHR23274:SF53">
    <property type="entry name" value="ATP-DEPENDENT DNA HELICASE"/>
    <property type="match status" value="1"/>
</dbReference>